<comment type="caution">
    <text evidence="6">The sequence shown here is derived from an EMBL/GenBank/DDBJ whole genome shotgun (WGS) entry which is preliminary data.</text>
</comment>
<gene>
    <name evidence="6" type="ORF">ADUPG1_000266</name>
</gene>
<feature type="compositionally biased region" description="Basic and acidic residues" evidence="4">
    <location>
        <begin position="451"/>
        <end position="487"/>
    </location>
</feature>
<feature type="domain" description="Protein kinase" evidence="5">
    <location>
        <begin position="53"/>
        <end position="411"/>
    </location>
</feature>
<feature type="region of interest" description="Disordered" evidence="4">
    <location>
        <begin position="448"/>
        <end position="487"/>
    </location>
</feature>
<protein>
    <submittedName>
        <fullName evidence="6">Poly(ADP-ribose) glycohydrolase like protein</fullName>
    </submittedName>
</protein>
<dbReference type="Proteomes" id="UP001057375">
    <property type="component" value="Unassembled WGS sequence"/>
</dbReference>
<dbReference type="PROSITE" id="PS00108">
    <property type="entry name" value="PROTEIN_KINASE_ST"/>
    <property type="match status" value="1"/>
</dbReference>
<sequence>YPHKPPRIPSPRIDGTPISPQKPRKERAKVESGKHRPYIRRKNSTTLTSSSTITPQCIIGRGGFGEVLLVKIDGIPFPCVLKKMLEVADEKVIEACQNEFKTQLKLFINPKCSKRIPRPMYILDLLDAEMKGVYGFIMEFCAGGSVDKFARDWCNDSKCDAEESDYDSESSSSYSDSSRDEEESTVDPMSLNPVKVAALCVGMIECLNDVFRAKKSLIHRDIKPDNFLISVDPKDGECTVVLADLGLVQIRDSLSSSCSVSKSFVDSYSCPKERGKRKARKGRTVCGTLAYNSYEALKGNHSDKSDSYSLGLTILALFECHDPFVNMAVFREVTDTVQFMGTLMELIKANNVPKLSESRLFRTLKTIEGGKFRPVYSCLKAVFKGLTKFDIDERMSVHEACEKVQSIKRLLPKIGEGWKCPSIDDIVRSNIKEYGDVITIEDPSEIPEIPFKGKFDSRISGDEEDKKEPKEKERREKERREKERKEKKITQSVPFSICPQAQWDMNIRKIQNIVLRYSRINTDSLCSLVSASQPDIFLEILKVFIKRFPSKSIKSINPEKYFRDAIYAALKSIICLHAMGISEKEMMGLGIKNPIYILSRTACVGLNACAFFGLFSNPKNNVSFFSPQSVVPDLGLDRIPVVEKCACFLQYFHQAYDYWDMLENSCVIVIYKYVATANFEHILNPGKKKKFIRSESQYRPSTVFGRNSPVLHALSQRKSLTFSRKHSRVTKTLIPSKSMLDPEMLKAFNVVDFANKLIGGGIFGSTSCSSPPQEEALMLGSPDLLVARYLCSNSLVDNDAIWVIGAIPVSQCSKYDQPFQCDGVVEPKNSSESTTRHIGVFPYVTCIVDALPYDKHSGNCLTQQIKIKNFTRELAKALAAFLPPSMPFIETMLKCITDADKKSYKPEYLWLPFGAKSCLKLNPSSPLKALDCVSSRAPKDALFQFPISINNVFTKHKKGLLSKISWVPLLGQVPPVSPFEERPSISALLARPILSGLWGCGTSNGDYTVKGIIQMCAIRLVHYIKGIEAEFDEIELKYKPQFQLILSPYHMSIIQENWKSISKDLAGDSVIDVWKNLNEIVSSCSDSKSKINFFDLFHEYYSRGKRLEAKPKKIIEGEKKYPKPRPRTVVVEKDSIFRSPSPRSSEDRSEFEDFCL</sequence>
<dbReference type="InterPro" id="IPR017441">
    <property type="entry name" value="Protein_kinase_ATP_BS"/>
</dbReference>
<dbReference type="InterPro" id="IPR046372">
    <property type="entry name" value="PARG_cat_C"/>
</dbReference>
<organism evidence="6 7">
    <name type="scientific">Aduncisulcus paluster</name>
    <dbReference type="NCBI Taxonomy" id="2918883"/>
    <lineage>
        <taxon>Eukaryota</taxon>
        <taxon>Metamonada</taxon>
        <taxon>Carpediemonas-like organisms</taxon>
        <taxon>Aduncisulcus</taxon>
    </lineage>
</organism>
<feature type="binding site" evidence="3">
    <location>
        <position position="82"/>
    </location>
    <ligand>
        <name>ATP</name>
        <dbReference type="ChEBI" id="CHEBI:30616"/>
    </ligand>
</feature>
<name>A0ABQ5K5R3_9EUKA</name>
<dbReference type="Pfam" id="PF05028">
    <property type="entry name" value="PARG_cat_C"/>
    <property type="match status" value="1"/>
</dbReference>
<proteinExistence type="predicted"/>
<dbReference type="PANTHER" id="PTHR12837:SF15">
    <property type="entry name" value="POLY(ADP-RIBOSE) GLYCOHYDROLASE"/>
    <property type="match status" value="1"/>
</dbReference>
<accession>A0ABQ5K5R3</accession>
<dbReference type="PANTHER" id="PTHR12837">
    <property type="entry name" value="POLY ADP-RIBOSE GLYCOHYDROLASE"/>
    <property type="match status" value="1"/>
</dbReference>
<dbReference type="InterPro" id="IPR011009">
    <property type="entry name" value="Kinase-like_dom_sf"/>
</dbReference>
<feature type="region of interest" description="Disordered" evidence="4">
    <location>
        <begin position="159"/>
        <end position="187"/>
    </location>
</feature>
<dbReference type="InterPro" id="IPR007724">
    <property type="entry name" value="Poly_GlycHdrlase"/>
</dbReference>
<reference evidence="6" key="1">
    <citation type="submission" date="2022-03" db="EMBL/GenBank/DDBJ databases">
        <title>Draft genome sequence of Aduncisulcus paluster, a free-living microaerophilic Fornicata.</title>
        <authorList>
            <person name="Yuyama I."/>
            <person name="Kume K."/>
            <person name="Tamura T."/>
            <person name="Inagaki Y."/>
            <person name="Hashimoto T."/>
        </authorList>
    </citation>
    <scope>NUCLEOTIDE SEQUENCE</scope>
    <source>
        <strain evidence="6">NY0171</strain>
    </source>
</reference>
<evidence type="ECO:0000256" key="2">
    <source>
        <dbReference type="ARBA" id="ARBA00022840"/>
    </source>
</evidence>
<keyword evidence="7" id="KW-1185">Reference proteome</keyword>
<dbReference type="InterPro" id="IPR000719">
    <property type="entry name" value="Prot_kinase_dom"/>
</dbReference>
<evidence type="ECO:0000313" key="7">
    <source>
        <dbReference type="Proteomes" id="UP001057375"/>
    </source>
</evidence>
<feature type="region of interest" description="Disordered" evidence="4">
    <location>
        <begin position="1"/>
        <end position="47"/>
    </location>
</feature>
<dbReference type="Gene3D" id="1.10.510.10">
    <property type="entry name" value="Transferase(Phosphotransferase) domain 1"/>
    <property type="match status" value="1"/>
</dbReference>
<keyword evidence="2 3" id="KW-0067">ATP-binding</keyword>
<keyword evidence="1 3" id="KW-0547">Nucleotide-binding</keyword>
<evidence type="ECO:0000256" key="4">
    <source>
        <dbReference type="SAM" id="MobiDB-lite"/>
    </source>
</evidence>
<dbReference type="SUPFAM" id="SSF56112">
    <property type="entry name" value="Protein kinase-like (PK-like)"/>
    <property type="match status" value="1"/>
</dbReference>
<dbReference type="EMBL" id="BQXS01000090">
    <property type="protein sequence ID" value="GKT27898.1"/>
    <property type="molecule type" value="Genomic_DNA"/>
</dbReference>
<feature type="non-terminal residue" evidence="6">
    <location>
        <position position="1"/>
    </location>
</feature>
<evidence type="ECO:0000256" key="1">
    <source>
        <dbReference type="ARBA" id="ARBA00022741"/>
    </source>
</evidence>
<dbReference type="PROSITE" id="PS00107">
    <property type="entry name" value="PROTEIN_KINASE_ATP"/>
    <property type="match status" value="1"/>
</dbReference>
<dbReference type="Pfam" id="PF00069">
    <property type="entry name" value="Pkinase"/>
    <property type="match status" value="1"/>
</dbReference>
<evidence type="ECO:0000259" key="5">
    <source>
        <dbReference type="PROSITE" id="PS50011"/>
    </source>
</evidence>
<evidence type="ECO:0000256" key="3">
    <source>
        <dbReference type="PROSITE-ProRule" id="PRU10141"/>
    </source>
</evidence>
<dbReference type="InterPro" id="IPR008271">
    <property type="entry name" value="Ser/Thr_kinase_AS"/>
</dbReference>
<evidence type="ECO:0000313" key="6">
    <source>
        <dbReference type="EMBL" id="GKT27898.1"/>
    </source>
</evidence>
<feature type="region of interest" description="Disordered" evidence="4">
    <location>
        <begin position="1132"/>
        <end position="1156"/>
    </location>
</feature>
<dbReference type="SMART" id="SM00220">
    <property type="entry name" value="S_TKc"/>
    <property type="match status" value="1"/>
</dbReference>
<dbReference type="PROSITE" id="PS50011">
    <property type="entry name" value="PROTEIN_KINASE_DOM"/>
    <property type="match status" value="1"/>
</dbReference>